<name>A0A9P8QAK8_WICPI</name>
<dbReference type="Proteomes" id="UP000774326">
    <property type="component" value="Unassembled WGS sequence"/>
</dbReference>
<gene>
    <name evidence="5" type="ORF">WICPIJ_002899</name>
</gene>
<evidence type="ECO:0000313" key="6">
    <source>
        <dbReference type="Proteomes" id="UP000774326"/>
    </source>
</evidence>
<dbReference type="AlphaFoldDB" id="A0A9P8QAK8"/>
<feature type="compositionally biased region" description="Polar residues" evidence="3">
    <location>
        <begin position="283"/>
        <end position="301"/>
    </location>
</feature>
<dbReference type="GO" id="GO:0008278">
    <property type="term" value="C:cohesin complex"/>
    <property type="evidence" value="ECO:0007669"/>
    <property type="project" value="InterPro"/>
</dbReference>
<keyword evidence="2" id="KW-0539">Nucleus</keyword>
<keyword evidence="6" id="KW-1185">Reference proteome</keyword>
<organism evidence="5 6">
    <name type="scientific">Wickerhamomyces pijperi</name>
    <name type="common">Yeast</name>
    <name type="synonym">Pichia pijperi</name>
    <dbReference type="NCBI Taxonomy" id="599730"/>
    <lineage>
        <taxon>Eukaryota</taxon>
        <taxon>Fungi</taxon>
        <taxon>Dikarya</taxon>
        <taxon>Ascomycota</taxon>
        <taxon>Saccharomycotina</taxon>
        <taxon>Saccharomycetes</taxon>
        <taxon>Phaffomycetales</taxon>
        <taxon>Wickerhamomycetaceae</taxon>
        <taxon>Wickerhamomyces</taxon>
    </lineage>
</organism>
<protein>
    <recommendedName>
        <fullName evidence="4">Rad21/Rec8-like protein N-terminal domain-containing protein</fullName>
    </recommendedName>
</protein>
<comment type="caution">
    <text evidence="5">The sequence shown here is derived from an EMBL/GenBank/DDBJ whole genome shotgun (WGS) entry which is preliminary data.</text>
</comment>
<feature type="non-terminal residue" evidence="5">
    <location>
        <position position="327"/>
    </location>
</feature>
<dbReference type="OrthoDB" id="3980878at2759"/>
<reference evidence="5" key="1">
    <citation type="journal article" date="2021" name="Open Biol.">
        <title>Shared evolutionary footprints suggest mitochondrial oxidative damage underlies multiple complex I losses in fungi.</title>
        <authorList>
            <person name="Schikora-Tamarit M.A."/>
            <person name="Marcet-Houben M."/>
            <person name="Nosek J."/>
            <person name="Gabaldon T."/>
        </authorList>
    </citation>
    <scope>NUCLEOTIDE SEQUENCE</scope>
    <source>
        <strain evidence="5">CBS2887</strain>
    </source>
</reference>
<dbReference type="PANTHER" id="PTHR12585:SF69">
    <property type="entry name" value="FI11703P"/>
    <property type="match status" value="1"/>
</dbReference>
<evidence type="ECO:0000259" key="4">
    <source>
        <dbReference type="Pfam" id="PF04825"/>
    </source>
</evidence>
<evidence type="ECO:0000313" key="5">
    <source>
        <dbReference type="EMBL" id="KAH3686115.1"/>
    </source>
</evidence>
<dbReference type="InterPro" id="IPR039781">
    <property type="entry name" value="Rad21/Rec8-like"/>
</dbReference>
<feature type="domain" description="Rad21/Rec8-like protein N-terminal" evidence="4">
    <location>
        <begin position="7"/>
        <end position="101"/>
    </location>
</feature>
<dbReference type="GO" id="GO:1990414">
    <property type="term" value="P:replication-born double-strand break repair via sister chromatid exchange"/>
    <property type="evidence" value="ECO:0007669"/>
    <property type="project" value="TreeGrafter"/>
</dbReference>
<dbReference type="Pfam" id="PF04825">
    <property type="entry name" value="Rad21_Rec8_N"/>
    <property type="match status" value="1"/>
</dbReference>
<feature type="region of interest" description="Disordered" evidence="3">
    <location>
        <begin position="278"/>
        <end position="301"/>
    </location>
</feature>
<evidence type="ECO:0000256" key="2">
    <source>
        <dbReference type="ARBA" id="ARBA00023242"/>
    </source>
</evidence>
<accession>A0A9P8QAK8</accession>
<dbReference type="PANTHER" id="PTHR12585">
    <property type="entry name" value="SCC1 / RAD21 FAMILY MEMBER"/>
    <property type="match status" value="1"/>
</dbReference>
<reference evidence="5" key="2">
    <citation type="submission" date="2021-01" db="EMBL/GenBank/DDBJ databases">
        <authorList>
            <person name="Schikora-Tamarit M.A."/>
        </authorList>
    </citation>
    <scope>NUCLEOTIDE SEQUENCE</scope>
    <source>
        <strain evidence="5">CBS2887</strain>
    </source>
</reference>
<sequence>MQLLDQDALIQRHSDVAMVWLLSTLGIKSNYRKITKKQIQDISIPDTVTVITEPENMDNVQNLRVSSNLLYGVAIVYKQKLNYLESDTVNVKSKLTRDLLRVLNPNSNNLLIQVPRDIIVNDVPYQATKSLSKSKETRSVFLQEDPLFSINDDLLPPLDFLTQQPVDVNSNRERIKRFDLQNNTVASLTTNEDEDGIFTKNRFNEDGEYQLNEVEFAFDDDGFLLDLQTNSTGDKQLKQSSEVGTPQPEIEDRFDDFDFTFGGQDQDEALDRVPLPEGAITPQRESTPLGSDSGKVSTTPSALNDIQEEHTEMQDLCPDFDIEMDQI</sequence>
<comment type="subcellular location">
    <subcellularLocation>
        <location evidence="1">Nucleus</location>
    </subcellularLocation>
</comment>
<dbReference type="GO" id="GO:0005634">
    <property type="term" value="C:nucleus"/>
    <property type="evidence" value="ECO:0007669"/>
    <property type="project" value="UniProtKB-SubCell"/>
</dbReference>
<dbReference type="EMBL" id="JAEUBG010001630">
    <property type="protein sequence ID" value="KAH3686115.1"/>
    <property type="molecule type" value="Genomic_DNA"/>
</dbReference>
<dbReference type="GO" id="GO:0003682">
    <property type="term" value="F:chromatin binding"/>
    <property type="evidence" value="ECO:0007669"/>
    <property type="project" value="TreeGrafter"/>
</dbReference>
<dbReference type="InterPro" id="IPR006910">
    <property type="entry name" value="Rad21_Rec8_N"/>
</dbReference>
<dbReference type="GO" id="GO:0007062">
    <property type="term" value="P:sister chromatid cohesion"/>
    <property type="evidence" value="ECO:0007669"/>
    <property type="project" value="InterPro"/>
</dbReference>
<proteinExistence type="predicted"/>
<evidence type="ECO:0000256" key="3">
    <source>
        <dbReference type="SAM" id="MobiDB-lite"/>
    </source>
</evidence>
<evidence type="ECO:0000256" key="1">
    <source>
        <dbReference type="ARBA" id="ARBA00004123"/>
    </source>
</evidence>